<dbReference type="PANTHER" id="PTHR12286">
    <property type="entry name" value="SACCHAROPINE DEHYDROGENASE-LIKE OXIDOREDUCTASE"/>
    <property type="match status" value="1"/>
</dbReference>
<reference evidence="1 2" key="1">
    <citation type="submission" date="2023-10" db="EMBL/GenBank/DDBJ databases">
        <title>Comparative genomics analysis reveals potential genetic determinants of host preference in Cryptosporidium xiaoi.</title>
        <authorList>
            <person name="Xiao L."/>
            <person name="Li J."/>
        </authorList>
    </citation>
    <scope>NUCLEOTIDE SEQUENCE [LARGE SCALE GENOMIC DNA]</scope>
    <source>
        <strain evidence="1 2">52996</strain>
    </source>
</reference>
<proteinExistence type="predicted"/>
<dbReference type="PANTHER" id="PTHR12286:SF5">
    <property type="entry name" value="SACCHAROPINE DEHYDROGENASE-LIKE OXIDOREDUCTASE"/>
    <property type="match status" value="1"/>
</dbReference>
<dbReference type="GO" id="GO:0009247">
    <property type="term" value="P:glycolipid biosynthetic process"/>
    <property type="evidence" value="ECO:0007669"/>
    <property type="project" value="TreeGrafter"/>
</dbReference>
<dbReference type="Gene3D" id="3.40.50.720">
    <property type="entry name" value="NAD(P)-binding Rossmann-like Domain"/>
    <property type="match status" value="1"/>
</dbReference>
<dbReference type="Proteomes" id="UP001311799">
    <property type="component" value="Unassembled WGS sequence"/>
</dbReference>
<accession>A0AAV9XVW7</accession>
<gene>
    <name evidence="1" type="ORF">RS030_6773</name>
</gene>
<name>A0AAV9XVW7_9CRYT</name>
<dbReference type="InterPro" id="IPR051276">
    <property type="entry name" value="Saccharopine_DH-like_oxidrdct"/>
</dbReference>
<comment type="caution">
    <text evidence="1">The sequence shown here is derived from an EMBL/GenBank/DDBJ whole genome shotgun (WGS) entry which is preliminary data.</text>
</comment>
<dbReference type="GO" id="GO:0005811">
    <property type="term" value="C:lipid droplet"/>
    <property type="evidence" value="ECO:0007669"/>
    <property type="project" value="TreeGrafter"/>
</dbReference>
<evidence type="ECO:0000313" key="1">
    <source>
        <dbReference type="EMBL" id="KAK6588259.1"/>
    </source>
</evidence>
<dbReference type="GO" id="GO:0005886">
    <property type="term" value="C:plasma membrane"/>
    <property type="evidence" value="ECO:0007669"/>
    <property type="project" value="TreeGrafter"/>
</dbReference>
<evidence type="ECO:0008006" key="3">
    <source>
        <dbReference type="Google" id="ProtNLM"/>
    </source>
</evidence>
<dbReference type="GO" id="GO:0005739">
    <property type="term" value="C:mitochondrion"/>
    <property type="evidence" value="ECO:0007669"/>
    <property type="project" value="TreeGrafter"/>
</dbReference>
<keyword evidence="2" id="KW-1185">Reference proteome</keyword>
<dbReference type="EMBL" id="JAWDEY010000034">
    <property type="protein sequence ID" value="KAK6588259.1"/>
    <property type="molecule type" value="Genomic_DNA"/>
</dbReference>
<sequence length="425" mass="47063">MSAPQKQYDLFVWGSTGFSGSLLCELLVKTYKPGSTTLKYCIGGRDISRMERLRKRLIDVLNKETKTNDGEDIISSIPMFVCNNEDELSKCIANSKVCLTFSGPFSESGEIVVKLCCEHYTNYVDVSGEFLWIKRMQRIYGASAASKGLKFVMGSGFASAIADLGLLHLQNFAAQTSGLPCQEVLHYEEHIGHKPEPSYGTIKSILAHTDETEEEKSIDDPYFLCNGKLCLSNIEEIINKNRVSERPVYNSLVQSWTTPNLFSHHNSSYVHFSNEEMGYPYGMDFVFSSRSLNGSYLSAITGSLSRTISNIALKSQIFLKMLRCTAYYVLGEGPDVTKAHGKVFKSFFVGTTMQGKSYKCTITASDIEGYGITAITALSSCLAIIFDGDLLPQTYGMSSPSCLLGTFAIKQCQDLGLQFDVEHLQ</sequence>
<organism evidence="1 2">
    <name type="scientific">Cryptosporidium xiaoi</name>
    <dbReference type="NCBI Taxonomy" id="659607"/>
    <lineage>
        <taxon>Eukaryota</taxon>
        <taxon>Sar</taxon>
        <taxon>Alveolata</taxon>
        <taxon>Apicomplexa</taxon>
        <taxon>Conoidasida</taxon>
        <taxon>Coccidia</taxon>
        <taxon>Eucoccidiorida</taxon>
        <taxon>Eimeriorina</taxon>
        <taxon>Cryptosporidiidae</taxon>
        <taxon>Cryptosporidium</taxon>
    </lineage>
</organism>
<dbReference type="AlphaFoldDB" id="A0AAV9XVW7"/>
<protein>
    <recommendedName>
        <fullName evidence="3">Saccharopine dehydrogenase NADP binding domain-containing protein</fullName>
    </recommendedName>
</protein>
<evidence type="ECO:0000313" key="2">
    <source>
        <dbReference type="Proteomes" id="UP001311799"/>
    </source>
</evidence>